<gene>
    <name evidence="1" type="ORF">AVDCRST_MAG82-1233</name>
</gene>
<evidence type="ECO:0000313" key="1">
    <source>
        <dbReference type="EMBL" id="CAA9418012.1"/>
    </source>
</evidence>
<dbReference type="EMBL" id="CADCVA010000168">
    <property type="protein sequence ID" value="CAA9418012.1"/>
    <property type="molecule type" value="Genomic_DNA"/>
</dbReference>
<name>A0A6J4PS47_9ACTN</name>
<organism evidence="1">
    <name type="scientific">uncultured Rubrobacteraceae bacterium</name>
    <dbReference type="NCBI Taxonomy" id="349277"/>
    <lineage>
        <taxon>Bacteria</taxon>
        <taxon>Bacillati</taxon>
        <taxon>Actinomycetota</taxon>
        <taxon>Rubrobacteria</taxon>
        <taxon>Rubrobacterales</taxon>
        <taxon>Rubrobacteraceae</taxon>
        <taxon>environmental samples</taxon>
    </lineage>
</organism>
<accession>A0A6J4PS47</accession>
<proteinExistence type="predicted"/>
<dbReference type="PANTHER" id="PTHR10668">
    <property type="entry name" value="PHYTOENE DEHYDROGENASE"/>
    <property type="match status" value="1"/>
</dbReference>
<reference evidence="1" key="1">
    <citation type="submission" date="2020-02" db="EMBL/GenBank/DDBJ databases">
        <authorList>
            <person name="Meier V. D."/>
        </authorList>
    </citation>
    <scope>NUCLEOTIDE SEQUENCE</scope>
    <source>
        <strain evidence="1">AVDCRST_MAG82</strain>
    </source>
</reference>
<dbReference type="PANTHER" id="PTHR10668:SF103">
    <property type="entry name" value="PYRIDINE NUCLEOTIDE-DISULFIDE OXIDOREDUCTASE DOMAIN-CONTAINING PROTEIN 2"/>
    <property type="match status" value="1"/>
</dbReference>
<sequence length="202" mass="22466">MPGKELGPQHPEIMISPSLEYLERAWDDAKYGRFSEGPMIDAVIPTTKDPTIAPEGRHIMTCFVQYAPYEPRDGSWDDGAREALGDRVVETISEYAPNFEASVIERQVLTPYDLERRFGLIGGNIFQGEMSLDQLFSFRPAQELAGYRTPVDGLYLCGSGTHPGGGVMGIPGLNASKVVTSDHKSAERKRRIKDRLASYSRR</sequence>
<dbReference type="AlphaFoldDB" id="A0A6J4PS47"/>
<protein>
    <submittedName>
        <fullName evidence="1">Beta-carotene ketolase</fullName>
    </submittedName>
</protein>